<name>A0AAX4J6B2_9CAUD</name>
<sequence>MEHKVVDEIAAKLAAAVTPGDDVEDLQNKFYGILWENTRGYEKPYTAEDMYKDCRYNYAEFSRRTGNTRGTLRKAVAAGDKARIIFFDGQPTLLIEGFRGRKNGNTNIK</sequence>
<proteinExistence type="predicted"/>
<dbReference type="EMBL" id="OR813779">
    <property type="protein sequence ID" value="WRQ13104.1"/>
    <property type="molecule type" value="Genomic_DNA"/>
</dbReference>
<organism evidence="1 2">
    <name type="scientific">Vibrio phage vB_VpM-pA2SJ1</name>
    <dbReference type="NCBI Taxonomy" id="3095964"/>
    <lineage>
        <taxon>Viruses</taxon>
        <taxon>Duplodnaviria</taxon>
        <taxon>Heunggongvirae</taxon>
        <taxon>Uroviricota</taxon>
        <taxon>Caudoviricetes</taxon>
    </lineage>
</organism>
<dbReference type="Proteomes" id="UP001432163">
    <property type="component" value="Segment"/>
</dbReference>
<evidence type="ECO:0000313" key="2">
    <source>
        <dbReference type="Proteomes" id="UP001432163"/>
    </source>
</evidence>
<reference evidence="1" key="1">
    <citation type="submission" date="2023-11" db="EMBL/GenBank/DDBJ databases">
        <title>Complete genome sequence of Vibrio virus vB_VpM-pA2SJ1.</title>
        <authorList>
            <person name="Lim S.J."/>
            <person name="Park S.Y."/>
            <person name="Kim J.H."/>
        </authorList>
    </citation>
    <scope>NUCLEOTIDE SEQUENCE</scope>
</reference>
<protein>
    <submittedName>
        <fullName evidence="1">Uncharacterized protein</fullName>
    </submittedName>
</protein>
<evidence type="ECO:0000313" key="1">
    <source>
        <dbReference type="EMBL" id="WRQ13104.1"/>
    </source>
</evidence>
<accession>A0AAX4J6B2</accession>